<accession>A0A9D9HSE3</accession>
<dbReference type="PROSITE" id="PS51904">
    <property type="entry name" value="GLYCOSYL_HYDROL_F25_2"/>
    <property type="match status" value="1"/>
</dbReference>
<name>A0A9D9HSE3_9BACT</name>
<dbReference type="Proteomes" id="UP000823641">
    <property type="component" value="Unassembled WGS sequence"/>
</dbReference>
<dbReference type="SUPFAM" id="SSF82185">
    <property type="entry name" value="Histone H3 K4-specific methyltransferase SET7/9 N-terminal domain"/>
    <property type="match status" value="2"/>
</dbReference>
<evidence type="ECO:0008006" key="4">
    <source>
        <dbReference type="Google" id="ProtNLM"/>
    </source>
</evidence>
<dbReference type="Pfam" id="PF01183">
    <property type="entry name" value="Glyco_hydro_25"/>
    <property type="match status" value="1"/>
</dbReference>
<evidence type="ECO:0000313" key="3">
    <source>
        <dbReference type="Proteomes" id="UP000823641"/>
    </source>
</evidence>
<dbReference type="InterPro" id="IPR002053">
    <property type="entry name" value="Glyco_hydro_25"/>
</dbReference>
<dbReference type="GO" id="GO:0003796">
    <property type="term" value="F:lysozyme activity"/>
    <property type="evidence" value="ECO:0007669"/>
    <property type="project" value="InterPro"/>
</dbReference>
<dbReference type="SUPFAM" id="SSF51445">
    <property type="entry name" value="(Trans)glycosidases"/>
    <property type="match status" value="1"/>
</dbReference>
<reference evidence="2" key="1">
    <citation type="submission" date="2020-10" db="EMBL/GenBank/DDBJ databases">
        <authorList>
            <person name="Gilroy R."/>
        </authorList>
    </citation>
    <scope>NUCLEOTIDE SEQUENCE</scope>
    <source>
        <strain evidence="2">G3-3990</strain>
    </source>
</reference>
<comment type="caution">
    <text evidence="2">The sequence shown here is derived from an EMBL/GenBank/DDBJ whole genome shotgun (WGS) entry which is preliminary data.</text>
</comment>
<dbReference type="EMBL" id="JADIMG010000008">
    <property type="protein sequence ID" value="MBO8458951.1"/>
    <property type="molecule type" value="Genomic_DNA"/>
</dbReference>
<comment type="similarity">
    <text evidence="1">Belongs to the glycosyl hydrolase 25 family.</text>
</comment>
<protein>
    <recommendedName>
        <fullName evidence="4">Lysozyme</fullName>
    </recommendedName>
</protein>
<dbReference type="PANTHER" id="PTHR34135:SF2">
    <property type="entry name" value="LYSOZYME"/>
    <property type="match status" value="1"/>
</dbReference>
<organism evidence="2 3">
    <name type="scientific">Candidatus Gallipaludibacter merdavium</name>
    <dbReference type="NCBI Taxonomy" id="2840839"/>
    <lineage>
        <taxon>Bacteria</taxon>
        <taxon>Pseudomonadati</taxon>
        <taxon>Bacteroidota</taxon>
        <taxon>Bacteroidia</taxon>
        <taxon>Bacteroidales</taxon>
        <taxon>Candidatus Gallipaludibacter</taxon>
    </lineage>
</organism>
<gene>
    <name evidence="2" type="ORF">IAA73_01245</name>
</gene>
<sequence>MEKGFIYTGGIKNKRRYGYGVMKTPKGTIYESEWIDNKLTEGIMITDKSEYNGQFQVLSPHGYGIMRYRDDSYYRGKWNDGVKTGIGLFVDSIGTESFGFLEKGLIDKKTMTPIDETVYGIDLSHHNHINDWEDLAIYTYPNGRIYESKPEKEFVYQPVDFIFIKATEGATHRDKDYLSNMTNAKKYHKVRGSYHFMHLTSSSVEDQVNNFLDYIVYEKGDLPPVLDIEVMDQAKSLGADFARQKVLQWLTLVEERLGVRPIIYASANMKRDFLNTSEFADYDFWIAYYKDEAPEDIRYMIWQCTSKGKLYGHSGSHIDVNIYEGDNTRFSKLLRQYHTK</sequence>
<dbReference type="PANTHER" id="PTHR34135">
    <property type="entry name" value="LYSOZYME"/>
    <property type="match status" value="1"/>
</dbReference>
<dbReference type="GO" id="GO:0009253">
    <property type="term" value="P:peptidoglycan catabolic process"/>
    <property type="evidence" value="ECO:0007669"/>
    <property type="project" value="InterPro"/>
</dbReference>
<reference evidence="2" key="2">
    <citation type="journal article" date="2021" name="PeerJ">
        <title>Extensive microbial diversity within the chicken gut microbiome revealed by metagenomics and culture.</title>
        <authorList>
            <person name="Gilroy R."/>
            <person name="Ravi A."/>
            <person name="Getino M."/>
            <person name="Pursley I."/>
            <person name="Horton D.L."/>
            <person name="Alikhan N.F."/>
            <person name="Baker D."/>
            <person name="Gharbi K."/>
            <person name="Hall N."/>
            <person name="Watson M."/>
            <person name="Adriaenssens E.M."/>
            <person name="Foster-Nyarko E."/>
            <person name="Jarju S."/>
            <person name="Secka A."/>
            <person name="Antonio M."/>
            <person name="Oren A."/>
            <person name="Chaudhuri R.R."/>
            <person name="La Ragione R."/>
            <person name="Hildebrand F."/>
            <person name="Pallen M.J."/>
        </authorList>
    </citation>
    <scope>NUCLEOTIDE SEQUENCE</scope>
    <source>
        <strain evidence="2">G3-3990</strain>
    </source>
</reference>
<evidence type="ECO:0000313" key="2">
    <source>
        <dbReference type="EMBL" id="MBO8458951.1"/>
    </source>
</evidence>
<dbReference type="GO" id="GO:0016052">
    <property type="term" value="P:carbohydrate catabolic process"/>
    <property type="evidence" value="ECO:0007669"/>
    <property type="project" value="TreeGrafter"/>
</dbReference>
<dbReference type="Gene3D" id="3.20.20.80">
    <property type="entry name" value="Glycosidases"/>
    <property type="match status" value="1"/>
</dbReference>
<dbReference type="InterPro" id="IPR017853">
    <property type="entry name" value="GH"/>
</dbReference>
<proteinExistence type="inferred from homology"/>
<evidence type="ECO:0000256" key="1">
    <source>
        <dbReference type="ARBA" id="ARBA00010646"/>
    </source>
</evidence>
<dbReference type="GO" id="GO:0016998">
    <property type="term" value="P:cell wall macromolecule catabolic process"/>
    <property type="evidence" value="ECO:0007669"/>
    <property type="project" value="InterPro"/>
</dbReference>
<dbReference type="AlphaFoldDB" id="A0A9D9HSE3"/>